<evidence type="ECO:0000256" key="1">
    <source>
        <dbReference type="SAM" id="Phobius"/>
    </source>
</evidence>
<keyword evidence="1" id="KW-0472">Membrane</keyword>
<protein>
    <submittedName>
        <fullName evidence="2">Uncharacterized protein</fullName>
    </submittedName>
</protein>
<accession>A0A8H5HRV9</accession>
<sequence length="151" mass="16717">MASLTTLCPENGINIMSSYGYSLLGSFFLSALWGASTLQVFIYFMNSADSDPTAVNVLIACLWVLDTVNEILVLKSNWPVLILNYGKLAGLAEIQPELMHHIWVQSIVVFVVQMYFIRRIYTFGKLTFPGKSMAITMFAIPLALLATGRVG</sequence>
<organism evidence="2 3">
    <name type="scientific">Tricholomella constricta</name>
    <dbReference type="NCBI Taxonomy" id="117010"/>
    <lineage>
        <taxon>Eukaryota</taxon>
        <taxon>Fungi</taxon>
        <taxon>Dikarya</taxon>
        <taxon>Basidiomycota</taxon>
        <taxon>Agaricomycotina</taxon>
        <taxon>Agaricomycetes</taxon>
        <taxon>Agaricomycetidae</taxon>
        <taxon>Agaricales</taxon>
        <taxon>Tricholomatineae</taxon>
        <taxon>Lyophyllaceae</taxon>
        <taxon>Tricholomella</taxon>
    </lineage>
</organism>
<gene>
    <name evidence="2" type="ORF">D9615_000803</name>
</gene>
<evidence type="ECO:0000313" key="3">
    <source>
        <dbReference type="Proteomes" id="UP000565441"/>
    </source>
</evidence>
<dbReference type="AlphaFoldDB" id="A0A8H5HRV9"/>
<keyword evidence="1" id="KW-0812">Transmembrane</keyword>
<name>A0A8H5HRV9_9AGAR</name>
<dbReference type="EMBL" id="JAACJP010000001">
    <property type="protein sequence ID" value="KAF5388330.1"/>
    <property type="molecule type" value="Genomic_DNA"/>
</dbReference>
<dbReference type="PANTHER" id="PTHR40465">
    <property type="entry name" value="CHROMOSOME 1, WHOLE GENOME SHOTGUN SEQUENCE"/>
    <property type="match status" value="1"/>
</dbReference>
<dbReference type="PANTHER" id="PTHR40465:SF1">
    <property type="entry name" value="DUF6534 DOMAIN-CONTAINING PROTEIN"/>
    <property type="match status" value="1"/>
</dbReference>
<dbReference type="OrthoDB" id="3161836at2759"/>
<comment type="caution">
    <text evidence="2">The sequence shown here is derived from an EMBL/GenBank/DDBJ whole genome shotgun (WGS) entry which is preliminary data.</text>
</comment>
<feature type="transmembrane region" description="Helical" evidence="1">
    <location>
        <begin position="98"/>
        <end position="116"/>
    </location>
</feature>
<dbReference type="Proteomes" id="UP000565441">
    <property type="component" value="Unassembled WGS sequence"/>
</dbReference>
<keyword evidence="1" id="KW-1133">Transmembrane helix</keyword>
<evidence type="ECO:0000313" key="2">
    <source>
        <dbReference type="EMBL" id="KAF5388330.1"/>
    </source>
</evidence>
<feature type="transmembrane region" description="Helical" evidence="1">
    <location>
        <begin position="128"/>
        <end position="148"/>
    </location>
</feature>
<keyword evidence="3" id="KW-1185">Reference proteome</keyword>
<proteinExistence type="predicted"/>
<reference evidence="2 3" key="1">
    <citation type="journal article" date="2020" name="ISME J.">
        <title>Uncovering the hidden diversity of litter-decomposition mechanisms in mushroom-forming fungi.</title>
        <authorList>
            <person name="Floudas D."/>
            <person name="Bentzer J."/>
            <person name="Ahren D."/>
            <person name="Johansson T."/>
            <person name="Persson P."/>
            <person name="Tunlid A."/>
        </authorList>
    </citation>
    <scope>NUCLEOTIDE SEQUENCE [LARGE SCALE GENOMIC DNA]</scope>
    <source>
        <strain evidence="2 3">CBS 661.87</strain>
    </source>
</reference>
<feature type="transmembrane region" description="Helical" evidence="1">
    <location>
        <begin position="20"/>
        <end position="45"/>
    </location>
</feature>